<keyword evidence="4" id="KW-1185">Reference proteome</keyword>
<evidence type="ECO:0000313" key="3">
    <source>
        <dbReference type="EMBL" id="KAH7934705.1"/>
    </source>
</evidence>
<keyword evidence="2" id="KW-1133">Transmembrane helix</keyword>
<dbReference type="AlphaFoldDB" id="A0A9J6CW51"/>
<proteinExistence type="predicted"/>
<name>A0A9J6CW51_RHIMP</name>
<gene>
    <name evidence="3" type="ORF">HPB51_028927</name>
</gene>
<protein>
    <submittedName>
        <fullName evidence="3">Uncharacterized protein</fullName>
    </submittedName>
</protein>
<evidence type="ECO:0000256" key="2">
    <source>
        <dbReference type="SAM" id="Phobius"/>
    </source>
</evidence>
<dbReference type="EMBL" id="JABSTU010006007">
    <property type="protein sequence ID" value="KAH7934705.1"/>
    <property type="molecule type" value="Genomic_DNA"/>
</dbReference>
<evidence type="ECO:0000313" key="4">
    <source>
        <dbReference type="Proteomes" id="UP000821866"/>
    </source>
</evidence>
<reference evidence="3" key="1">
    <citation type="journal article" date="2020" name="Cell">
        <title>Large-Scale Comparative Analyses of Tick Genomes Elucidate Their Genetic Diversity and Vector Capacities.</title>
        <authorList>
            <consortium name="Tick Genome and Microbiome Consortium (TIGMIC)"/>
            <person name="Jia N."/>
            <person name="Wang J."/>
            <person name="Shi W."/>
            <person name="Du L."/>
            <person name="Sun Y."/>
            <person name="Zhan W."/>
            <person name="Jiang J.F."/>
            <person name="Wang Q."/>
            <person name="Zhang B."/>
            <person name="Ji P."/>
            <person name="Bell-Sakyi L."/>
            <person name="Cui X.M."/>
            <person name="Yuan T.T."/>
            <person name="Jiang B.G."/>
            <person name="Yang W.F."/>
            <person name="Lam T.T."/>
            <person name="Chang Q.C."/>
            <person name="Ding S.J."/>
            <person name="Wang X.J."/>
            <person name="Zhu J.G."/>
            <person name="Ruan X.D."/>
            <person name="Zhao L."/>
            <person name="Wei J.T."/>
            <person name="Ye R.Z."/>
            <person name="Que T.C."/>
            <person name="Du C.H."/>
            <person name="Zhou Y.H."/>
            <person name="Cheng J.X."/>
            <person name="Dai P.F."/>
            <person name="Guo W.B."/>
            <person name="Han X.H."/>
            <person name="Huang E.J."/>
            <person name="Li L.F."/>
            <person name="Wei W."/>
            <person name="Gao Y.C."/>
            <person name="Liu J.Z."/>
            <person name="Shao H.Z."/>
            <person name="Wang X."/>
            <person name="Wang C.C."/>
            <person name="Yang T.C."/>
            <person name="Huo Q.B."/>
            <person name="Li W."/>
            <person name="Chen H.Y."/>
            <person name="Chen S.E."/>
            <person name="Zhou L.G."/>
            <person name="Ni X.B."/>
            <person name="Tian J.H."/>
            <person name="Sheng Y."/>
            <person name="Liu T."/>
            <person name="Pan Y.S."/>
            <person name="Xia L.Y."/>
            <person name="Li J."/>
            <person name="Zhao F."/>
            <person name="Cao W.C."/>
        </authorList>
    </citation>
    <scope>NUCLEOTIDE SEQUENCE</scope>
    <source>
        <strain evidence="3">Rmic-2018</strain>
    </source>
</reference>
<comment type="caution">
    <text evidence="3">The sequence shown here is derived from an EMBL/GenBank/DDBJ whole genome shotgun (WGS) entry which is preliminary data.</text>
</comment>
<evidence type="ECO:0000256" key="1">
    <source>
        <dbReference type="SAM" id="MobiDB-lite"/>
    </source>
</evidence>
<keyword evidence="2" id="KW-0472">Membrane</keyword>
<organism evidence="3 4">
    <name type="scientific">Rhipicephalus microplus</name>
    <name type="common">Cattle tick</name>
    <name type="synonym">Boophilus microplus</name>
    <dbReference type="NCBI Taxonomy" id="6941"/>
    <lineage>
        <taxon>Eukaryota</taxon>
        <taxon>Metazoa</taxon>
        <taxon>Ecdysozoa</taxon>
        <taxon>Arthropoda</taxon>
        <taxon>Chelicerata</taxon>
        <taxon>Arachnida</taxon>
        <taxon>Acari</taxon>
        <taxon>Parasitiformes</taxon>
        <taxon>Ixodida</taxon>
        <taxon>Ixodoidea</taxon>
        <taxon>Ixodidae</taxon>
        <taxon>Rhipicephalinae</taxon>
        <taxon>Rhipicephalus</taxon>
        <taxon>Boophilus</taxon>
    </lineage>
</organism>
<accession>A0A9J6CW51</accession>
<sequence length="273" mass="28587">MGNVISAASEDASDGGTSRLVAARESSATAVDAATTGLPGQTSQDEAPDASEAPLDRLYLSTETFGEQAGWSSPRERESDSALVLSVSCTPEEKVAPQRSGPRLILATPSLLAATRTLTSPAWLSSPSDEEQPLPIPLEYDGGSLPVVTEPRREPQVTVGPSAEFRSAAFSEAPLIATSRWSPFARGLLVAGVILWLVSALLTLVTWRLSRDPLGSDLAQNVSALVLQLERLASGYAEGASNDSVAENLTHGTVLIDQMVDALPVGGDEQPLI</sequence>
<reference evidence="3" key="2">
    <citation type="submission" date="2021-09" db="EMBL/GenBank/DDBJ databases">
        <authorList>
            <person name="Jia N."/>
            <person name="Wang J."/>
            <person name="Shi W."/>
            <person name="Du L."/>
            <person name="Sun Y."/>
            <person name="Zhan W."/>
            <person name="Jiang J."/>
            <person name="Wang Q."/>
            <person name="Zhang B."/>
            <person name="Ji P."/>
            <person name="Sakyi L.B."/>
            <person name="Cui X."/>
            <person name="Yuan T."/>
            <person name="Jiang B."/>
            <person name="Yang W."/>
            <person name="Lam T.T.-Y."/>
            <person name="Chang Q."/>
            <person name="Ding S."/>
            <person name="Wang X."/>
            <person name="Zhu J."/>
            <person name="Ruan X."/>
            <person name="Zhao L."/>
            <person name="Wei J."/>
            <person name="Que T."/>
            <person name="Du C."/>
            <person name="Cheng J."/>
            <person name="Dai P."/>
            <person name="Han X."/>
            <person name="Huang E."/>
            <person name="Gao Y."/>
            <person name="Liu J."/>
            <person name="Shao H."/>
            <person name="Ye R."/>
            <person name="Li L."/>
            <person name="Wei W."/>
            <person name="Wang X."/>
            <person name="Wang C."/>
            <person name="Huo Q."/>
            <person name="Li W."/>
            <person name="Guo W."/>
            <person name="Chen H."/>
            <person name="Chen S."/>
            <person name="Zhou L."/>
            <person name="Zhou L."/>
            <person name="Ni X."/>
            <person name="Tian J."/>
            <person name="Zhou Y."/>
            <person name="Sheng Y."/>
            <person name="Liu T."/>
            <person name="Pan Y."/>
            <person name="Xia L."/>
            <person name="Li J."/>
            <person name="Zhao F."/>
            <person name="Cao W."/>
        </authorList>
    </citation>
    <scope>NUCLEOTIDE SEQUENCE</scope>
    <source>
        <strain evidence="3">Rmic-2018</strain>
        <tissue evidence="3">Larvae</tissue>
    </source>
</reference>
<dbReference type="Proteomes" id="UP000821866">
    <property type="component" value="Unassembled WGS sequence"/>
</dbReference>
<keyword evidence="2" id="KW-0812">Transmembrane</keyword>
<feature type="region of interest" description="Disordered" evidence="1">
    <location>
        <begin position="1"/>
        <end position="80"/>
    </location>
</feature>
<feature type="transmembrane region" description="Helical" evidence="2">
    <location>
        <begin position="184"/>
        <end position="207"/>
    </location>
</feature>